<dbReference type="RefSeq" id="WP_132619998.1">
    <property type="nucleotide sequence ID" value="NZ_SMKV01000004.1"/>
</dbReference>
<reference evidence="1 2" key="1">
    <citation type="submission" date="2019-03" db="EMBL/GenBank/DDBJ databases">
        <title>Draft genome sequences of novel Actinobacteria.</title>
        <authorList>
            <person name="Sahin N."/>
            <person name="Ay H."/>
            <person name="Saygin H."/>
        </authorList>
    </citation>
    <scope>NUCLEOTIDE SEQUENCE [LARGE SCALE GENOMIC DNA]</scope>
    <source>
        <strain evidence="1 2">16K404</strain>
    </source>
</reference>
<sequence>MLGYFSAGKRADDLVDRRWSTATCDWKFQLPPQWRVTARRTWSPTKMGRLLATSRKARNLFRIPRDAIGVM</sequence>
<evidence type="ECO:0000313" key="2">
    <source>
        <dbReference type="Proteomes" id="UP000294744"/>
    </source>
</evidence>
<gene>
    <name evidence="1" type="ORF">E1161_04885</name>
</gene>
<dbReference type="EMBL" id="SMKV01000004">
    <property type="protein sequence ID" value="TDC95512.1"/>
    <property type="molecule type" value="Genomic_DNA"/>
</dbReference>
<dbReference type="Proteomes" id="UP000294744">
    <property type="component" value="Unassembled WGS sequence"/>
</dbReference>
<keyword evidence="2" id="KW-1185">Reference proteome</keyword>
<protein>
    <submittedName>
        <fullName evidence="1">Uncharacterized protein</fullName>
    </submittedName>
</protein>
<comment type="caution">
    <text evidence="1">The sequence shown here is derived from an EMBL/GenBank/DDBJ whole genome shotgun (WGS) entry which is preliminary data.</text>
</comment>
<proteinExistence type="predicted"/>
<organism evidence="1 2">
    <name type="scientific">Saccharopolyspora aridisoli</name>
    <dbReference type="NCBI Taxonomy" id="2530385"/>
    <lineage>
        <taxon>Bacteria</taxon>
        <taxon>Bacillati</taxon>
        <taxon>Actinomycetota</taxon>
        <taxon>Actinomycetes</taxon>
        <taxon>Pseudonocardiales</taxon>
        <taxon>Pseudonocardiaceae</taxon>
        <taxon>Saccharopolyspora</taxon>
    </lineage>
</organism>
<name>A0A4R4V044_9PSEU</name>
<evidence type="ECO:0000313" key="1">
    <source>
        <dbReference type="EMBL" id="TDC95512.1"/>
    </source>
</evidence>
<accession>A0A4R4V044</accession>
<dbReference type="AlphaFoldDB" id="A0A4R4V044"/>